<protein>
    <recommendedName>
        <fullName evidence="1">SGNH hydrolase-type esterase domain-containing protein</fullName>
    </recommendedName>
</protein>
<dbReference type="EMBL" id="AZCU01000003">
    <property type="protein sequence ID" value="KRK26344.1"/>
    <property type="molecule type" value="Genomic_DNA"/>
</dbReference>
<dbReference type="Pfam" id="PF13472">
    <property type="entry name" value="Lipase_GDSL_2"/>
    <property type="match status" value="1"/>
</dbReference>
<sequence length="261" mass="29043">MQEADEMSIRKQLLQAAIKVGTVNKQLQRETMVGRLIAGNLPSYAPSHQTLNPKSPLMGRRIAFLGSSITAGAGALEDSFVDYLVATDGVIAIKEAVSGTTLAGNAPDSYVQRLYHRIPVTQPLDAFVCQLSTNDGRHDKAMGQVTGAQQRHGFDETTTLGAIETIVAYVQQHWAVPVVFFTCVRKYDANYGKLVQQLKVLQKKWHFTIIDLWQDPVVKAENRAQPLAMVDDAHPTRLGYRNIWTPIFRQQLTEVLRQSEA</sequence>
<evidence type="ECO:0000313" key="2">
    <source>
        <dbReference type="EMBL" id="KRK26344.1"/>
    </source>
</evidence>
<accession>A0A837RC91</accession>
<comment type="caution">
    <text evidence="2">The sequence shown here is derived from an EMBL/GenBank/DDBJ whole genome shotgun (WGS) entry which is preliminary data.</text>
</comment>
<feature type="domain" description="SGNH hydrolase-type esterase" evidence="1">
    <location>
        <begin position="64"/>
        <end position="241"/>
    </location>
</feature>
<organism evidence="2 3">
    <name type="scientific">Lactiplantibacillus pentosus DSM 20314</name>
    <dbReference type="NCBI Taxonomy" id="1423791"/>
    <lineage>
        <taxon>Bacteria</taxon>
        <taxon>Bacillati</taxon>
        <taxon>Bacillota</taxon>
        <taxon>Bacilli</taxon>
        <taxon>Lactobacillales</taxon>
        <taxon>Lactobacillaceae</taxon>
        <taxon>Lactiplantibacillus</taxon>
    </lineage>
</organism>
<dbReference type="SUPFAM" id="SSF52266">
    <property type="entry name" value="SGNH hydrolase"/>
    <property type="match status" value="1"/>
</dbReference>
<dbReference type="AlphaFoldDB" id="A0A837RC91"/>
<evidence type="ECO:0000259" key="1">
    <source>
        <dbReference type="Pfam" id="PF13472"/>
    </source>
</evidence>
<dbReference type="CDD" id="cd00229">
    <property type="entry name" value="SGNH_hydrolase"/>
    <property type="match status" value="1"/>
</dbReference>
<reference evidence="2 3" key="1">
    <citation type="journal article" date="2015" name="Genome Announc.">
        <title>Expanding the biotechnology potential of lactobacilli through comparative genomics of 213 strains and associated genera.</title>
        <authorList>
            <person name="Sun Z."/>
            <person name="Harris H.M."/>
            <person name="McCann A."/>
            <person name="Guo C."/>
            <person name="Argimon S."/>
            <person name="Zhang W."/>
            <person name="Yang X."/>
            <person name="Jeffery I.B."/>
            <person name="Cooney J.C."/>
            <person name="Kagawa T.F."/>
            <person name="Liu W."/>
            <person name="Song Y."/>
            <person name="Salvetti E."/>
            <person name="Wrobel A."/>
            <person name="Rasinkangas P."/>
            <person name="Parkhill J."/>
            <person name="Rea M.C."/>
            <person name="O'Sullivan O."/>
            <person name="Ritari J."/>
            <person name="Douillard F.P."/>
            <person name="Paul Ross R."/>
            <person name="Yang R."/>
            <person name="Briner A.E."/>
            <person name="Felis G.E."/>
            <person name="de Vos W.M."/>
            <person name="Barrangou R."/>
            <person name="Klaenhammer T.R."/>
            <person name="Caufield P.W."/>
            <person name="Cui Y."/>
            <person name="Zhang H."/>
            <person name="O'Toole P.W."/>
        </authorList>
    </citation>
    <scope>NUCLEOTIDE SEQUENCE [LARGE SCALE GENOMIC DNA]</scope>
    <source>
        <strain evidence="2 3">DSM 20314</strain>
    </source>
</reference>
<gene>
    <name evidence="2" type="ORF">FD24_GL002076</name>
</gene>
<dbReference type="Gene3D" id="3.40.50.1110">
    <property type="entry name" value="SGNH hydrolase"/>
    <property type="match status" value="1"/>
</dbReference>
<evidence type="ECO:0000313" key="3">
    <source>
        <dbReference type="Proteomes" id="UP000051020"/>
    </source>
</evidence>
<dbReference type="InterPro" id="IPR036514">
    <property type="entry name" value="SGNH_hydro_sf"/>
</dbReference>
<name>A0A837RC91_LACPE</name>
<dbReference type="Proteomes" id="UP000051020">
    <property type="component" value="Unassembled WGS sequence"/>
</dbReference>
<dbReference type="InterPro" id="IPR013830">
    <property type="entry name" value="SGNH_hydro"/>
</dbReference>
<proteinExistence type="predicted"/>